<evidence type="ECO:0000313" key="2">
    <source>
        <dbReference type="Proteomes" id="UP000265520"/>
    </source>
</evidence>
<evidence type="ECO:0000313" key="1">
    <source>
        <dbReference type="EMBL" id="MCH84337.1"/>
    </source>
</evidence>
<reference evidence="1 2" key="1">
    <citation type="journal article" date="2018" name="Front. Plant Sci.">
        <title>Red Clover (Trifolium pratense) and Zigzag Clover (T. medium) - A Picture of Genomic Similarities and Differences.</title>
        <authorList>
            <person name="Dluhosova J."/>
            <person name="Istvanek J."/>
            <person name="Nedelnik J."/>
            <person name="Repkova J."/>
        </authorList>
    </citation>
    <scope>NUCLEOTIDE SEQUENCE [LARGE SCALE GENOMIC DNA]</scope>
    <source>
        <strain evidence="2">cv. 10/8</strain>
        <tissue evidence="1">Leaf</tissue>
    </source>
</reference>
<name>A0A392M9Z9_9FABA</name>
<sequence length="89" mass="10131">MIKRPLIFCDNQSTVAMAHNPVLHARTKHIEINLFFVREKVLNKQLEVVHIPDIDQTADIFTKPLPSTKFLEFRSKINVAASAQALHPS</sequence>
<organism evidence="1 2">
    <name type="scientific">Trifolium medium</name>
    <dbReference type="NCBI Taxonomy" id="97028"/>
    <lineage>
        <taxon>Eukaryota</taxon>
        <taxon>Viridiplantae</taxon>
        <taxon>Streptophyta</taxon>
        <taxon>Embryophyta</taxon>
        <taxon>Tracheophyta</taxon>
        <taxon>Spermatophyta</taxon>
        <taxon>Magnoliopsida</taxon>
        <taxon>eudicotyledons</taxon>
        <taxon>Gunneridae</taxon>
        <taxon>Pentapetalae</taxon>
        <taxon>rosids</taxon>
        <taxon>fabids</taxon>
        <taxon>Fabales</taxon>
        <taxon>Fabaceae</taxon>
        <taxon>Papilionoideae</taxon>
        <taxon>50 kb inversion clade</taxon>
        <taxon>NPAAA clade</taxon>
        <taxon>Hologalegina</taxon>
        <taxon>IRL clade</taxon>
        <taxon>Trifolieae</taxon>
        <taxon>Trifolium</taxon>
    </lineage>
</organism>
<proteinExistence type="predicted"/>
<dbReference type="EMBL" id="LXQA010006663">
    <property type="protein sequence ID" value="MCH84337.1"/>
    <property type="molecule type" value="Genomic_DNA"/>
</dbReference>
<accession>A0A392M9Z9</accession>
<protein>
    <submittedName>
        <fullName evidence="1">Copia-type polyprotein</fullName>
    </submittedName>
</protein>
<dbReference type="CDD" id="cd09272">
    <property type="entry name" value="RNase_HI_RT_Ty1"/>
    <property type="match status" value="1"/>
</dbReference>
<gene>
    <name evidence="1" type="ORF">A2U01_0005169</name>
</gene>
<dbReference type="Proteomes" id="UP000265520">
    <property type="component" value="Unassembled WGS sequence"/>
</dbReference>
<dbReference type="AlphaFoldDB" id="A0A392M9Z9"/>
<comment type="caution">
    <text evidence="1">The sequence shown here is derived from an EMBL/GenBank/DDBJ whole genome shotgun (WGS) entry which is preliminary data.</text>
</comment>
<keyword evidence="2" id="KW-1185">Reference proteome</keyword>